<dbReference type="EMBL" id="AMCI01001355">
    <property type="protein sequence ID" value="EJX05805.1"/>
    <property type="molecule type" value="Genomic_DNA"/>
</dbReference>
<reference evidence="1" key="1">
    <citation type="journal article" date="2012" name="PLoS ONE">
        <title>Gene sets for utilization of primary and secondary nutrition supplies in the distal gut of endangered iberian lynx.</title>
        <authorList>
            <person name="Alcaide M."/>
            <person name="Messina E."/>
            <person name="Richter M."/>
            <person name="Bargiela R."/>
            <person name="Peplies J."/>
            <person name="Huws S.A."/>
            <person name="Newbold C.J."/>
            <person name="Golyshin P.N."/>
            <person name="Simon M.A."/>
            <person name="Lopez G."/>
            <person name="Yakimov M.M."/>
            <person name="Ferrer M."/>
        </authorList>
    </citation>
    <scope>NUCLEOTIDE SEQUENCE</scope>
</reference>
<organism evidence="1">
    <name type="scientific">gut metagenome</name>
    <dbReference type="NCBI Taxonomy" id="749906"/>
    <lineage>
        <taxon>unclassified sequences</taxon>
        <taxon>metagenomes</taxon>
        <taxon>organismal metagenomes</taxon>
    </lineage>
</organism>
<sequence>MLQPYIVQTSGRPKCEMTGCRQPSVRQLPSVYPKRNAGLLRDDSGASP</sequence>
<protein>
    <submittedName>
        <fullName evidence="1">Uncharacterized protein</fullName>
    </submittedName>
</protein>
<evidence type="ECO:0000313" key="1">
    <source>
        <dbReference type="EMBL" id="EJX05805.1"/>
    </source>
</evidence>
<gene>
    <name evidence="1" type="ORF">EVA_06088</name>
</gene>
<comment type="caution">
    <text evidence="1">The sequence shown here is derived from an EMBL/GenBank/DDBJ whole genome shotgun (WGS) entry which is preliminary data.</text>
</comment>
<dbReference type="AlphaFoldDB" id="J9GYA8"/>
<name>J9GYA8_9ZZZZ</name>
<proteinExistence type="predicted"/>
<accession>J9GYA8</accession>